<dbReference type="PROSITE" id="PS51257">
    <property type="entry name" value="PROKAR_LIPOPROTEIN"/>
    <property type="match status" value="1"/>
</dbReference>
<evidence type="ECO:0000256" key="2">
    <source>
        <dbReference type="SAM" id="SignalP"/>
    </source>
</evidence>
<evidence type="ECO:0000313" key="3">
    <source>
        <dbReference type="EMBL" id="QSE98085.1"/>
    </source>
</evidence>
<keyword evidence="2" id="KW-0732">Signal</keyword>
<dbReference type="InterPro" id="IPR013783">
    <property type="entry name" value="Ig-like_fold"/>
</dbReference>
<keyword evidence="4" id="KW-1185">Reference proteome</keyword>
<organism evidence="3 4">
    <name type="scientific">Fulvivirga lutea</name>
    <dbReference type="NCBI Taxonomy" id="2810512"/>
    <lineage>
        <taxon>Bacteria</taxon>
        <taxon>Pseudomonadati</taxon>
        <taxon>Bacteroidota</taxon>
        <taxon>Cytophagia</taxon>
        <taxon>Cytophagales</taxon>
        <taxon>Fulvivirgaceae</taxon>
        <taxon>Fulvivirga</taxon>
    </lineage>
</organism>
<dbReference type="PANTHER" id="PTHR37833">
    <property type="entry name" value="LIPOPROTEIN-RELATED"/>
    <property type="match status" value="1"/>
</dbReference>
<reference evidence="3" key="1">
    <citation type="submission" date="2021-02" db="EMBL/GenBank/DDBJ databases">
        <title>Fulvivirga sp. S481 isolated from sea water.</title>
        <authorList>
            <person name="Bae S.S."/>
            <person name="Baek K."/>
        </authorList>
    </citation>
    <scope>NUCLEOTIDE SEQUENCE</scope>
    <source>
        <strain evidence="3">S481</strain>
    </source>
</reference>
<dbReference type="EMBL" id="CP070608">
    <property type="protein sequence ID" value="QSE98085.1"/>
    <property type="molecule type" value="Genomic_DNA"/>
</dbReference>
<proteinExistence type="predicted"/>
<sequence>MNRVMKSALAIGLLAFVFGACGSDKDAEKRIAELESKLEKLESSKPGAATPAQPEEKPEGPLPAFEFAEEEHDFGTINEGDVVEHTFTFTNTGEAPLIIQSAKGSCGCTVPTWPKEPIPVGGTGEIVAKFDSKGKPNIQNKTVTITANTWPKNSTLRIKAMVTPAAKDEAAEGPVK</sequence>
<dbReference type="Gene3D" id="2.60.40.10">
    <property type="entry name" value="Immunoglobulins"/>
    <property type="match status" value="1"/>
</dbReference>
<evidence type="ECO:0000256" key="1">
    <source>
        <dbReference type="SAM" id="MobiDB-lite"/>
    </source>
</evidence>
<feature type="chain" id="PRO_5037193950" evidence="2">
    <location>
        <begin position="23"/>
        <end position="176"/>
    </location>
</feature>
<dbReference type="Proteomes" id="UP000662783">
    <property type="component" value="Chromosome"/>
</dbReference>
<feature type="signal peptide" evidence="2">
    <location>
        <begin position="1"/>
        <end position="22"/>
    </location>
</feature>
<accession>A0A974WHA2</accession>
<dbReference type="KEGG" id="fuv:JR347_03110"/>
<evidence type="ECO:0000313" key="4">
    <source>
        <dbReference type="Proteomes" id="UP000662783"/>
    </source>
</evidence>
<dbReference type="InterPro" id="IPR011467">
    <property type="entry name" value="DUF1573"/>
</dbReference>
<feature type="region of interest" description="Disordered" evidence="1">
    <location>
        <begin position="38"/>
        <end position="61"/>
    </location>
</feature>
<protein>
    <submittedName>
        <fullName evidence="3">DUF1573 domain-containing protein</fullName>
    </submittedName>
</protein>
<name>A0A974WHA2_9BACT</name>
<dbReference type="Pfam" id="PF07610">
    <property type="entry name" value="DUF1573"/>
    <property type="match status" value="1"/>
</dbReference>
<dbReference type="PANTHER" id="PTHR37833:SF1">
    <property type="entry name" value="SIGNAL PEPTIDE PROTEIN"/>
    <property type="match status" value="1"/>
</dbReference>
<dbReference type="AlphaFoldDB" id="A0A974WHA2"/>
<gene>
    <name evidence="3" type="ORF">JR347_03110</name>
</gene>